<evidence type="ECO:0000259" key="4">
    <source>
        <dbReference type="Pfam" id="PF13193"/>
    </source>
</evidence>
<organism evidence="5">
    <name type="scientific">marine metagenome</name>
    <dbReference type="NCBI Taxonomy" id="408172"/>
    <lineage>
        <taxon>unclassified sequences</taxon>
        <taxon>metagenomes</taxon>
        <taxon>ecological metagenomes</taxon>
    </lineage>
</organism>
<feature type="domain" description="AMP-dependent synthetase/ligase" evidence="3">
    <location>
        <begin position="26"/>
        <end position="406"/>
    </location>
</feature>
<comment type="similarity">
    <text evidence="1">Belongs to the ATP-dependent AMP-binding enzyme family.</text>
</comment>
<evidence type="ECO:0000259" key="3">
    <source>
        <dbReference type="Pfam" id="PF00501"/>
    </source>
</evidence>
<name>A0A381TAC3_9ZZZZ</name>
<dbReference type="PANTHER" id="PTHR43201:SF5">
    <property type="entry name" value="MEDIUM-CHAIN ACYL-COA LIGASE ACSF2, MITOCHONDRIAL"/>
    <property type="match status" value="1"/>
</dbReference>
<dbReference type="InterPro" id="IPR025110">
    <property type="entry name" value="AMP-bd_C"/>
</dbReference>
<sequence length="551" mass="59947">VADSPAPDERRVQFPDHEATAAGLIRDTANRWGDRILVVLDDQRVTYREVERRSAEMARALLASGVARGSRLGLLAPNGPDWVVAWLAATRIGAVTTLLSTYARPRELGWALSHSGVEVLVTVNGYLGRHYPEELETAIPDLAGQRHGEIEIASHPDLAEVYVWNGTDRGWASTVEDLVAGASNTTDSDLAVAEAAVGPDDPMVIMYTSGSTAEPKGVIHGHGAVVRHPYNLLPFRDLVPGDVLYTPMPLFWVGGLTYTLVSAMHAGATVVFEERFEAGGTLDLIETERVTHVVGWPHMSRALTEHPSFPDRDLSAVRGGSLDALLPPHLRVGDPELRANSLGMTESLGPHSIELIGSALPEIKRGSFGRAVPGIEHRIVDPSTGEEALEGELGEIWIRGYPLMLGLVGVAKHEVFMPDGWYRTGDVGHLDADGHLYFKGRMGDQIKTSGMNVMPREVELVIEEQPEVMHAFVAGVAHTERGQDVAAAVVLRPGMSVDPEEILERLRGDLSSYKVPRHVAIYDSPEDLPWLESGKVDLRKLVGMLAERYAP</sequence>
<dbReference type="Pfam" id="PF00501">
    <property type="entry name" value="AMP-binding"/>
    <property type="match status" value="1"/>
</dbReference>
<evidence type="ECO:0000256" key="1">
    <source>
        <dbReference type="ARBA" id="ARBA00006432"/>
    </source>
</evidence>
<feature type="domain" description="AMP-binding enzyme C-terminal" evidence="4">
    <location>
        <begin position="457"/>
        <end position="535"/>
    </location>
</feature>
<evidence type="ECO:0000313" key="5">
    <source>
        <dbReference type="EMBL" id="SVA12674.1"/>
    </source>
</evidence>
<protein>
    <recommendedName>
        <fullName evidence="6">AMP-dependent synthetase/ligase domain-containing protein</fullName>
    </recommendedName>
</protein>
<dbReference type="InterPro" id="IPR042099">
    <property type="entry name" value="ANL_N_sf"/>
</dbReference>
<dbReference type="EMBL" id="UINC01004216">
    <property type="protein sequence ID" value="SVA12674.1"/>
    <property type="molecule type" value="Genomic_DNA"/>
</dbReference>
<dbReference type="InterPro" id="IPR000873">
    <property type="entry name" value="AMP-dep_synth/lig_dom"/>
</dbReference>
<dbReference type="Pfam" id="PF13193">
    <property type="entry name" value="AMP-binding_C"/>
    <property type="match status" value="1"/>
</dbReference>
<proteinExistence type="inferred from homology"/>
<reference evidence="5" key="1">
    <citation type="submission" date="2018-05" db="EMBL/GenBank/DDBJ databases">
        <authorList>
            <person name="Lanie J.A."/>
            <person name="Ng W.-L."/>
            <person name="Kazmierczak K.M."/>
            <person name="Andrzejewski T.M."/>
            <person name="Davidsen T.M."/>
            <person name="Wayne K.J."/>
            <person name="Tettelin H."/>
            <person name="Glass J.I."/>
            <person name="Rusch D."/>
            <person name="Podicherti R."/>
            <person name="Tsui H.-C.T."/>
            <person name="Winkler M.E."/>
        </authorList>
    </citation>
    <scope>NUCLEOTIDE SEQUENCE</scope>
</reference>
<dbReference type="AlphaFoldDB" id="A0A381TAC3"/>
<keyword evidence="2" id="KW-0436">Ligase</keyword>
<dbReference type="CDD" id="cd04433">
    <property type="entry name" value="AFD_class_I"/>
    <property type="match status" value="1"/>
</dbReference>
<dbReference type="GO" id="GO:0031956">
    <property type="term" value="F:medium-chain fatty acid-CoA ligase activity"/>
    <property type="evidence" value="ECO:0007669"/>
    <property type="project" value="TreeGrafter"/>
</dbReference>
<dbReference type="SUPFAM" id="SSF56801">
    <property type="entry name" value="Acetyl-CoA synthetase-like"/>
    <property type="match status" value="1"/>
</dbReference>
<evidence type="ECO:0008006" key="6">
    <source>
        <dbReference type="Google" id="ProtNLM"/>
    </source>
</evidence>
<dbReference type="Gene3D" id="3.30.300.30">
    <property type="match status" value="1"/>
</dbReference>
<feature type="non-terminal residue" evidence="5">
    <location>
        <position position="1"/>
    </location>
</feature>
<dbReference type="GO" id="GO:0006631">
    <property type="term" value="P:fatty acid metabolic process"/>
    <property type="evidence" value="ECO:0007669"/>
    <property type="project" value="TreeGrafter"/>
</dbReference>
<dbReference type="Gene3D" id="3.40.50.12780">
    <property type="entry name" value="N-terminal domain of ligase-like"/>
    <property type="match status" value="1"/>
</dbReference>
<dbReference type="PANTHER" id="PTHR43201">
    <property type="entry name" value="ACYL-COA SYNTHETASE"/>
    <property type="match status" value="1"/>
</dbReference>
<gene>
    <name evidence="5" type="ORF">METZ01_LOCUS65528</name>
</gene>
<evidence type="ECO:0000256" key="2">
    <source>
        <dbReference type="ARBA" id="ARBA00022598"/>
    </source>
</evidence>
<accession>A0A381TAC3</accession>
<dbReference type="InterPro" id="IPR045851">
    <property type="entry name" value="AMP-bd_C_sf"/>
</dbReference>